<accession>A0ABR6DN46</accession>
<dbReference type="EMBL" id="JACJIS010000001">
    <property type="protein sequence ID" value="MBA9073117.1"/>
    <property type="molecule type" value="Genomic_DNA"/>
</dbReference>
<keyword evidence="3" id="KW-1185">Reference proteome</keyword>
<sequence length="57" mass="6557">MVVEEESRISFRLLKVFLITLSIICMVLLTFYNFKVFANGGSSNGLDFLLRIAYSLY</sequence>
<evidence type="ECO:0000256" key="1">
    <source>
        <dbReference type="SAM" id="Phobius"/>
    </source>
</evidence>
<evidence type="ECO:0000313" key="3">
    <source>
        <dbReference type="Proteomes" id="UP000555003"/>
    </source>
</evidence>
<organism evidence="2 3">
    <name type="scientific">Flavobacterium gossypii</name>
    <dbReference type="NCBI Taxonomy" id="1646119"/>
    <lineage>
        <taxon>Bacteria</taxon>
        <taxon>Pseudomonadati</taxon>
        <taxon>Bacteroidota</taxon>
        <taxon>Flavobacteriia</taxon>
        <taxon>Flavobacteriales</taxon>
        <taxon>Flavobacteriaceae</taxon>
        <taxon>Flavobacterium</taxon>
    </lineage>
</organism>
<reference evidence="2 3" key="1">
    <citation type="submission" date="2020-08" db="EMBL/GenBank/DDBJ databases">
        <title>Genomic Encyclopedia of Type Strains, Phase IV (KMG-IV): sequencing the most valuable type-strain genomes for metagenomic binning, comparative biology and taxonomic classification.</title>
        <authorList>
            <person name="Goeker M."/>
        </authorList>
    </citation>
    <scope>NUCLEOTIDE SEQUENCE [LARGE SCALE GENOMIC DNA]</scope>
    <source>
        <strain evidence="2 3">DSM 100397</strain>
    </source>
</reference>
<feature type="transmembrane region" description="Helical" evidence="1">
    <location>
        <begin position="12"/>
        <end position="34"/>
    </location>
</feature>
<dbReference type="Proteomes" id="UP000555003">
    <property type="component" value="Unassembled WGS sequence"/>
</dbReference>
<keyword evidence="1" id="KW-1133">Transmembrane helix</keyword>
<name>A0ABR6DN46_9FLAO</name>
<keyword evidence="1" id="KW-0472">Membrane</keyword>
<comment type="caution">
    <text evidence="2">The sequence shown here is derived from an EMBL/GenBank/DDBJ whole genome shotgun (WGS) entry which is preliminary data.</text>
</comment>
<keyword evidence="1" id="KW-0812">Transmembrane</keyword>
<gene>
    <name evidence="2" type="ORF">GGR22_001243</name>
</gene>
<protein>
    <submittedName>
        <fullName evidence="2">Uncharacterized protein</fullName>
    </submittedName>
</protein>
<evidence type="ECO:0000313" key="2">
    <source>
        <dbReference type="EMBL" id="MBA9073117.1"/>
    </source>
</evidence>
<proteinExistence type="predicted"/>